<dbReference type="Pfam" id="PF26379">
    <property type="entry name" value="FimL_2nd"/>
    <property type="match status" value="1"/>
</dbReference>
<feature type="modified residue" description="4-aspartylphosphate" evidence="8">
    <location>
        <position position="2727"/>
    </location>
</feature>
<feature type="modified residue" description="Phosphohistidine" evidence="7">
    <location>
        <position position="1757"/>
    </location>
</feature>
<feature type="modified residue" description="Phosphohistidine" evidence="7">
    <location>
        <position position="1022"/>
    </location>
</feature>
<gene>
    <name evidence="15" type="ORF">GCM10022278_22370</name>
</gene>
<feature type="modified residue" description="Phosphohistidine" evidence="7">
    <location>
        <position position="1566"/>
    </location>
</feature>
<dbReference type="RefSeq" id="WP_344806301.1">
    <property type="nucleotide sequence ID" value="NZ_BAABBO010000009.1"/>
</dbReference>
<dbReference type="SUPFAM" id="SSF50341">
    <property type="entry name" value="CheW-like"/>
    <property type="match status" value="1"/>
</dbReference>
<dbReference type="SMART" id="SM00073">
    <property type="entry name" value="HPT"/>
    <property type="match status" value="8"/>
</dbReference>
<feature type="compositionally biased region" description="Polar residues" evidence="10">
    <location>
        <begin position="2158"/>
        <end position="2167"/>
    </location>
</feature>
<dbReference type="InterPro" id="IPR005467">
    <property type="entry name" value="His_kinase_dom"/>
</dbReference>
<feature type="domain" description="HPt" evidence="14">
    <location>
        <begin position="1710"/>
        <end position="1814"/>
    </location>
</feature>
<dbReference type="Pfam" id="PF02518">
    <property type="entry name" value="HATPase_c"/>
    <property type="match status" value="1"/>
</dbReference>
<comment type="caution">
    <text evidence="15">The sequence shown here is derived from an EMBL/GenBank/DDBJ whole genome shotgun (WGS) entry which is preliminary data.</text>
</comment>
<evidence type="ECO:0000256" key="1">
    <source>
        <dbReference type="ARBA" id="ARBA00000085"/>
    </source>
</evidence>
<dbReference type="InterPro" id="IPR036641">
    <property type="entry name" value="HPT_dom_sf"/>
</dbReference>
<dbReference type="CDD" id="cd17546">
    <property type="entry name" value="REC_hyHK_CKI1_RcsC-like"/>
    <property type="match status" value="1"/>
</dbReference>
<feature type="region of interest" description="Disordered" evidence="10">
    <location>
        <begin position="1443"/>
        <end position="1464"/>
    </location>
</feature>
<feature type="coiled-coil region" evidence="9">
    <location>
        <begin position="2220"/>
        <end position="2247"/>
    </location>
</feature>
<dbReference type="PROSITE" id="PS50851">
    <property type="entry name" value="CHEW"/>
    <property type="match status" value="1"/>
</dbReference>
<feature type="modified residue" description="Phosphohistidine" evidence="7">
    <location>
        <position position="860"/>
    </location>
</feature>
<name>A0ABP7PDV9_9GAMM</name>
<evidence type="ECO:0000256" key="7">
    <source>
        <dbReference type="PROSITE-ProRule" id="PRU00110"/>
    </source>
</evidence>
<comment type="catalytic activity">
    <reaction evidence="1">
        <text>ATP + protein L-histidine = ADP + protein N-phospho-L-histidine.</text>
        <dbReference type="EC" id="2.7.13.3"/>
    </reaction>
</comment>
<protein>
    <recommendedName>
        <fullName evidence="2">histidine kinase</fullName>
        <ecNumber evidence="2">2.7.13.3</ecNumber>
    </recommendedName>
</protein>
<proteinExistence type="predicted"/>
<feature type="modified residue" description="Phosphohistidine" evidence="7">
    <location>
        <position position="2063"/>
    </location>
</feature>
<keyword evidence="4" id="KW-0808">Transferase</keyword>
<comment type="caution">
    <text evidence="7">Lacks conserved residue(s) required for the propagation of feature annotation.</text>
</comment>
<feature type="domain" description="CheW-like" evidence="13">
    <location>
        <begin position="2516"/>
        <end position="2655"/>
    </location>
</feature>
<evidence type="ECO:0000259" key="12">
    <source>
        <dbReference type="PROSITE" id="PS50110"/>
    </source>
</evidence>
<dbReference type="PANTHER" id="PTHR43395:SF8">
    <property type="entry name" value="HISTIDINE KINASE"/>
    <property type="match status" value="1"/>
</dbReference>
<feature type="domain" description="HPt" evidence="14">
    <location>
        <begin position="607"/>
        <end position="711"/>
    </location>
</feature>
<dbReference type="Gene3D" id="3.40.50.2300">
    <property type="match status" value="1"/>
</dbReference>
<evidence type="ECO:0000256" key="2">
    <source>
        <dbReference type="ARBA" id="ARBA00012438"/>
    </source>
</evidence>
<reference evidence="16" key="1">
    <citation type="journal article" date="2019" name="Int. J. Syst. Evol. Microbiol.">
        <title>The Global Catalogue of Microorganisms (GCM) 10K type strain sequencing project: providing services to taxonomists for standard genome sequencing and annotation.</title>
        <authorList>
            <consortium name="The Broad Institute Genomics Platform"/>
            <consortium name="The Broad Institute Genome Sequencing Center for Infectious Disease"/>
            <person name="Wu L."/>
            <person name="Ma J."/>
        </authorList>
    </citation>
    <scope>NUCLEOTIDE SEQUENCE [LARGE SCALE GENOMIC DNA]</scope>
    <source>
        <strain evidence="16">JCM 17555</strain>
    </source>
</reference>
<feature type="domain" description="HPt" evidence="14">
    <location>
        <begin position="1519"/>
        <end position="1627"/>
    </location>
</feature>
<dbReference type="PROSITE" id="PS50894">
    <property type="entry name" value="HPT"/>
    <property type="match status" value="8"/>
</dbReference>
<feature type="modified residue" description="Phosphohistidine" evidence="7">
    <location>
        <position position="654"/>
    </location>
</feature>
<evidence type="ECO:0000256" key="9">
    <source>
        <dbReference type="SAM" id="Coils"/>
    </source>
</evidence>
<evidence type="ECO:0000256" key="4">
    <source>
        <dbReference type="ARBA" id="ARBA00022679"/>
    </source>
</evidence>
<dbReference type="SUPFAM" id="SSF55874">
    <property type="entry name" value="ATPase domain of HSP90 chaperone/DNA topoisomerase II/histidine kinase"/>
    <property type="match status" value="1"/>
</dbReference>
<dbReference type="PANTHER" id="PTHR43395">
    <property type="entry name" value="SENSOR HISTIDINE KINASE CHEA"/>
    <property type="match status" value="1"/>
</dbReference>
<dbReference type="InterPro" id="IPR036061">
    <property type="entry name" value="CheW-like_dom_sf"/>
</dbReference>
<feature type="domain" description="HPt" evidence="14">
    <location>
        <begin position="1857"/>
        <end position="1965"/>
    </location>
</feature>
<evidence type="ECO:0000259" key="14">
    <source>
        <dbReference type="PROSITE" id="PS50894"/>
    </source>
</evidence>
<keyword evidence="6" id="KW-0902">Two-component regulatory system</keyword>
<feature type="compositionally biased region" description="Basic and acidic residues" evidence="10">
    <location>
        <begin position="2139"/>
        <end position="2154"/>
    </location>
</feature>
<feature type="compositionally biased region" description="Basic and acidic residues" evidence="10">
    <location>
        <begin position="750"/>
        <end position="761"/>
    </location>
</feature>
<dbReference type="Gene3D" id="2.30.30.40">
    <property type="entry name" value="SH3 Domains"/>
    <property type="match status" value="1"/>
</dbReference>
<dbReference type="InterPro" id="IPR002545">
    <property type="entry name" value="CheW-lke_dom"/>
</dbReference>
<dbReference type="PRINTS" id="PR00344">
    <property type="entry name" value="BCTRLSENSOR"/>
</dbReference>
<feature type="domain" description="Histidine kinase" evidence="11">
    <location>
        <begin position="2281"/>
        <end position="2514"/>
    </location>
</feature>
<evidence type="ECO:0000256" key="8">
    <source>
        <dbReference type="PROSITE-ProRule" id="PRU00169"/>
    </source>
</evidence>
<feature type="domain" description="HPt" evidence="14">
    <location>
        <begin position="1294"/>
        <end position="1398"/>
    </location>
</feature>
<keyword evidence="5" id="KW-0418">Kinase</keyword>
<dbReference type="SMART" id="SM00387">
    <property type="entry name" value="HATPase_c"/>
    <property type="match status" value="1"/>
</dbReference>
<dbReference type="InterPro" id="IPR004105">
    <property type="entry name" value="CheA-like_dim"/>
</dbReference>
<feature type="domain" description="HPt" evidence="14">
    <location>
        <begin position="975"/>
        <end position="1079"/>
    </location>
</feature>
<feature type="domain" description="Response regulatory" evidence="12">
    <location>
        <begin position="2678"/>
        <end position="2794"/>
    </location>
</feature>
<dbReference type="Proteomes" id="UP001501337">
    <property type="component" value="Unassembled WGS sequence"/>
</dbReference>
<evidence type="ECO:0000259" key="13">
    <source>
        <dbReference type="PROSITE" id="PS50851"/>
    </source>
</evidence>
<dbReference type="PROSITE" id="PS50109">
    <property type="entry name" value="HIS_KIN"/>
    <property type="match status" value="1"/>
</dbReference>
<dbReference type="Pfam" id="PF01627">
    <property type="entry name" value="Hpt"/>
    <property type="match status" value="8"/>
</dbReference>
<dbReference type="InterPro" id="IPR036890">
    <property type="entry name" value="HATPase_C_sf"/>
</dbReference>
<keyword evidence="16" id="KW-1185">Reference proteome</keyword>
<dbReference type="EC" id="2.7.13.3" evidence="2"/>
<feature type="domain" description="HPt" evidence="14">
    <location>
        <begin position="813"/>
        <end position="917"/>
    </location>
</feature>
<dbReference type="Pfam" id="PF00072">
    <property type="entry name" value="Response_reg"/>
    <property type="match status" value="1"/>
</dbReference>
<dbReference type="PROSITE" id="PS50110">
    <property type="entry name" value="RESPONSE_REGULATORY"/>
    <property type="match status" value="1"/>
</dbReference>
<dbReference type="InterPro" id="IPR004358">
    <property type="entry name" value="Sig_transdc_His_kin-like_C"/>
</dbReference>
<sequence length="2795" mass="306478">MAGNHDYVALDWVKGEIEATLQQAQQMLEDYVANPEDTTSLRFCVNYIHQVHGTLQMVEFYGAALLAEEMEKLGEALQEGKVSQGDDALEALSKAILQLPNYLERLQRSKRDLPLVLMPLLNDLRAARGERLLSDTALFSPDLSMLKKPNDSNVVAQLQDPRSTAQLRKLRQMYQFTLVSIVRESELDANLAYLHKVLSKLRQMCRGTTHAELWRLGCGLVEAMQYGGLELSSAVKTLLRLLDGRIKRLVEQPAQALDEKLPEDLFKHLLFYCAQSTADTKLTKQIKVDYSLDLALPGNEELDRERQQVEGPNRSTLSSVAAVLCEELSNLKDQLDLFVRGEFKSASELGDLLPGLHQVSNTMAVLGLGLPRKVIDEQIQRIETMAEGLKRPDDDELLDIAGALLYVEASLGSMVDQGTNAPDTAAPVTGIVPREHVDSAHKALITESRNSLETAKTAISEYVTSDWQRTELNHAPRLLREVAGSLSIIPLSEASALLQRCARYIESELLSSDSKPDWTKLEALADAITSIDYYLERIAERSGQYEKILLVAAQSLEKLDGTPAPQLESAEHRAIESPGSDVPVLDQPVEEQPGAAPVMAADKVADVEIIDDEIREVFAEEVADVIETIRQYRPVFQDSPQDKHALSELRRAYHTLKGSGRLVGAKTLAELAWSIEGLLNRTLENLVTPSLALFELLKDVEDQLPTLTAAFAAATDNSLDILNTTTGLIHRADEILLDARASRAATAQEEQEHAEAQRQAEEATAAEALSAEDDTDEADSDSQLADDDDLVEAEPADAVSPAGADEAIELSDADMIDDEIIEIFAEEAEEVLETINTYLPKFTANYANTEARTELRRAFHTLKGSGRLVGAMRSGELAWSVENLMNRIIEGAIAMSPEIERLIIKVVELLPTMVSDFTERRPPSFNVDALQAYAHELAAGKTPEDVPAMLGGKPPVAIPAAEPKPDKSVRQEEGASGIDPVLLDIFLSETRGHLQTIEDFVEHQNRLADPSPLSDDISRALHTLKGSANTAGSKRIASIVIPLERFYKELNVRAIPATRPITDALSQAVDLINAELLAIEDSPEDGLSPAASVTSAEIQAFADELEAVVEEVIEHRAMPDINPASVNHSEVLDIFLRDSIDILLDAERIINDWSTAPDNRDELEALVEELTTLATGAKAAGLPAMHELCASLELLYETVEAGFDGLDREFFNAAKRGHDVLIGMMDQLAAGLSPQADEMVLVAIRGARERLLAENFDASDADVEAVPLLGDVPQDEELMEEIPEGSGAADPAQDSHLDPEMIEIFLEEATELLESSGQSLRDWQIDPSNQSLVQSLQRDAHTLKGGARMAELTAVGDLCHELENLFERIAENRMSVTPQAIQLSLAAHDALAGMIEATAQGRVPQPADRLQQQLVSLLSGETPEAFEPLDGIPVLEAEPELGDASIDDSKEQSLADPYDALTSSDDSRVLEQAAHELASEGHSEEETLEAQVPLEAAAEYAHQADDLPASVEADYAEGAGVLDPEMAAIFLEEAQDIILSTSDTIHHWSLAPTEHALVAHLQRDLHTLKGGARMAEIPAIGDLAHELETLFEAMAERGHRPAPEDERKLISLVEACHDRLSVMVDEVAESRPVRPAPELIRDMQRFIDAVAGDETATAEDIDGVDVNMVGLEEDHVDEAVSEAFDLAPNTATPAVRTVSPELRQGVPVDFTHLDEEIIDLFLEEARELVDETGENLRRWLDDHSLMTELHTLQRTMHTLKGGARLAEVSAIGDLAHEFETLVEGIVEDTLHIDPSLNDLLLSVHDRLSSMVDALAARETFRSAPELIKAVRQYAADHSLGDDPLRAIALEQAQLLESGATQDELRAVFVDESDEMLQVALDAMDSWKQHPEAFQHLPDIFRRLRALAAGAGLAGLTPVQSLADTHALMLETINERVSADSFPLQDEVIELSDRALHMLAEQIRHVVSQTQANPGQAIELDQNSMQGVSVELSSLQRRLMSGGDSATSPLPKEKAALAGLDPEIIEIFIEEAAELERNFKQYLSDWKREPAEANHARQIQNALHTLKGGARLAGLAAVGDLAQSIEDKIGRCVRADSSLDDQLIQQIDTEAKWLSTAIEGVREQFRRMGAADAAAGNRVQADRSPRSLSDADSRAEQLVQMQRSQQSGGAAAPKAAPRKAAETAKQQQAAETIRVSAQLLDNLVNLAGETSITRGRLETQISDFSHTLEEMQATIDRLREQLRRMDIETEAQVLFRMEKEGGGPVYEDFDPLEMDRYSSIQQLSRALNESASDLTDLRETLLDKAKDAETLLLQQSRINTELQEGLMETRMIPFTSIVPRLRRIVRQVTGELGKKADFEVYNPEGELDRNVLDRMVAPLEHMLRNALDHGVEMPDVRAKAGKPETGRITLSVGREGSDVVLTLQDDGNGINTEAVRKKAIKQGLLSKSTDIADSEILQFIFHAGFSTAEKVTQLSGRGVGMDVVSSEIKQLGGRVTIESESGKGTTFTIRLPFTVSVNRALMVSTGDDYYAIPLNTIEGIVRVSTFELEEYYQPDAPLYEYAGQKYQLQYLGNLLRSEHQPKLQGQPLPLPVILVRGGDHPLALQVDSLLGSREIVVKGLGPQFTGVRGVSGGTILGDGSVVVILDLPALMRSDLARAMAHDLSMEEKEVAPKHSGPATIMVVDDSVTVRKVTSRLLERQGMRVITAKDGVDAIAILQDQKPDVMLLDIEMPRMDGFEVASFVRHDERLRDVPIIMITSRTGQKHRDRALSIGVNEYLGKPFQESILLETIERLLG</sequence>
<dbReference type="SMART" id="SM01231">
    <property type="entry name" value="H-kinase_dim"/>
    <property type="match status" value="1"/>
</dbReference>
<feature type="domain" description="HPt" evidence="14">
    <location>
        <begin position="2016"/>
        <end position="2120"/>
    </location>
</feature>
<dbReference type="CDD" id="cd00088">
    <property type="entry name" value="HPT"/>
    <property type="match status" value="7"/>
</dbReference>
<dbReference type="Pfam" id="PF02895">
    <property type="entry name" value="H-kinase_dim"/>
    <property type="match status" value="1"/>
</dbReference>
<dbReference type="InterPro" id="IPR051315">
    <property type="entry name" value="Bact_Chemotaxis_CheA"/>
</dbReference>
<dbReference type="InterPro" id="IPR008207">
    <property type="entry name" value="Sig_transdc_His_kin_Hpt_dom"/>
</dbReference>
<dbReference type="InterPro" id="IPR003594">
    <property type="entry name" value="HATPase_dom"/>
</dbReference>
<feature type="region of interest" description="Disordered" evidence="10">
    <location>
        <begin position="2131"/>
        <end position="2186"/>
    </location>
</feature>
<feature type="compositionally biased region" description="Acidic residues" evidence="10">
    <location>
        <begin position="770"/>
        <end position="787"/>
    </location>
</feature>
<feature type="region of interest" description="Disordered" evidence="10">
    <location>
        <begin position="743"/>
        <end position="787"/>
    </location>
</feature>
<dbReference type="EMBL" id="BAABBO010000009">
    <property type="protein sequence ID" value="GAA3964058.1"/>
    <property type="molecule type" value="Genomic_DNA"/>
</dbReference>
<dbReference type="Gene3D" id="1.20.120.160">
    <property type="entry name" value="HPT domain"/>
    <property type="match status" value="10"/>
</dbReference>
<keyword evidence="3 8" id="KW-0597">Phosphoprotein</keyword>
<dbReference type="InterPro" id="IPR011006">
    <property type="entry name" value="CheY-like_superfamily"/>
</dbReference>
<dbReference type="Gene3D" id="3.30.565.10">
    <property type="entry name" value="Histidine kinase-like ATPase, C-terminal domain"/>
    <property type="match status" value="1"/>
</dbReference>
<dbReference type="InterPro" id="IPR058661">
    <property type="entry name" value="FimL_2nd"/>
</dbReference>
<dbReference type="SUPFAM" id="SSF47226">
    <property type="entry name" value="Histidine-containing phosphotransfer domain, HPT domain"/>
    <property type="match status" value="11"/>
</dbReference>
<evidence type="ECO:0000256" key="6">
    <source>
        <dbReference type="ARBA" id="ARBA00023012"/>
    </source>
</evidence>
<dbReference type="InterPro" id="IPR001789">
    <property type="entry name" value="Sig_transdc_resp-reg_receiver"/>
</dbReference>
<evidence type="ECO:0000256" key="10">
    <source>
        <dbReference type="SAM" id="MobiDB-lite"/>
    </source>
</evidence>
<evidence type="ECO:0000256" key="5">
    <source>
        <dbReference type="ARBA" id="ARBA00022777"/>
    </source>
</evidence>
<feature type="modified residue" description="Phosphohistidine" evidence="7">
    <location>
        <position position="1341"/>
    </location>
</feature>
<accession>A0ABP7PDV9</accession>
<organism evidence="15 16">
    <name type="scientific">Allohahella marinimesophila</name>
    <dbReference type="NCBI Taxonomy" id="1054972"/>
    <lineage>
        <taxon>Bacteria</taxon>
        <taxon>Pseudomonadati</taxon>
        <taxon>Pseudomonadota</taxon>
        <taxon>Gammaproteobacteria</taxon>
        <taxon>Oceanospirillales</taxon>
        <taxon>Hahellaceae</taxon>
        <taxon>Allohahella</taxon>
    </lineage>
</organism>
<dbReference type="SMART" id="SM00448">
    <property type="entry name" value="REC"/>
    <property type="match status" value="1"/>
</dbReference>
<evidence type="ECO:0000313" key="16">
    <source>
        <dbReference type="Proteomes" id="UP001501337"/>
    </source>
</evidence>
<evidence type="ECO:0000259" key="11">
    <source>
        <dbReference type="PROSITE" id="PS50109"/>
    </source>
</evidence>
<keyword evidence="9" id="KW-0175">Coiled coil</keyword>
<dbReference type="SMART" id="SM00260">
    <property type="entry name" value="CheW"/>
    <property type="match status" value="1"/>
</dbReference>
<evidence type="ECO:0000313" key="15">
    <source>
        <dbReference type="EMBL" id="GAA3964058.1"/>
    </source>
</evidence>
<dbReference type="Pfam" id="PF01584">
    <property type="entry name" value="CheW"/>
    <property type="match status" value="1"/>
</dbReference>
<evidence type="ECO:0000256" key="3">
    <source>
        <dbReference type="ARBA" id="ARBA00022553"/>
    </source>
</evidence>
<dbReference type="SUPFAM" id="SSF52172">
    <property type="entry name" value="CheY-like"/>
    <property type="match status" value="1"/>
</dbReference>